<organism evidence="1 2">
    <name type="scientific">Handroanthus impetiginosus</name>
    <dbReference type="NCBI Taxonomy" id="429701"/>
    <lineage>
        <taxon>Eukaryota</taxon>
        <taxon>Viridiplantae</taxon>
        <taxon>Streptophyta</taxon>
        <taxon>Embryophyta</taxon>
        <taxon>Tracheophyta</taxon>
        <taxon>Spermatophyta</taxon>
        <taxon>Magnoliopsida</taxon>
        <taxon>eudicotyledons</taxon>
        <taxon>Gunneridae</taxon>
        <taxon>Pentapetalae</taxon>
        <taxon>asterids</taxon>
        <taxon>lamiids</taxon>
        <taxon>Lamiales</taxon>
        <taxon>Bignoniaceae</taxon>
        <taxon>Crescentiina</taxon>
        <taxon>Tabebuia alliance</taxon>
        <taxon>Handroanthus</taxon>
    </lineage>
</organism>
<name>A0A2G9H0L0_9LAMI</name>
<proteinExistence type="predicted"/>
<accession>A0A2G9H0L0</accession>
<evidence type="ECO:0000313" key="2">
    <source>
        <dbReference type="Proteomes" id="UP000231279"/>
    </source>
</evidence>
<dbReference type="EMBL" id="NKXS01003043">
    <property type="protein sequence ID" value="PIN11064.1"/>
    <property type="molecule type" value="Genomic_DNA"/>
</dbReference>
<reference evidence="2" key="1">
    <citation type="journal article" date="2018" name="Gigascience">
        <title>Genome assembly of the Pink Ipe (Handroanthus impetiginosus, Bignoniaceae), a highly valued, ecologically keystone Neotropical timber forest tree.</title>
        <authorList>
            <person name="Silva-Junior O.B."/>
            <person name="Grattapaglia D."/>
            <person name="Novaes E."/>
            <person name="Collevatti R.G."/>
        </authorList>
    </citation>
    <scope>NUCLEOTIDE SEQUENCE [LARGE SCALE GENOMIC DNA]</scope>
    <source>
        <strain evidence="2">cv. UFG-1</strain>
    </source>
</reference>
<evidence type="ECO:0000313" key="1">
    <source>
        <dbReference type="EMBL" id="PIN11064.1"/>
    </source>
</evidence>
<dbReference type="Proteomes" id="UP000231279">
    <property type="component" value="Unassembled WGS sequence"/>
</dbReference>
<gene>
    <name evidence="1" type="ORF">CDL12_16344</name>
</gene>
<dbReference type="AlphaFoldDB" id="A0A2G9H0L0"/>
<sequence>MNCCKKRIRKDKHHRIISSYFSKISFFSVPSYVMMCNKVSHFRCMHQIPSSIQNRFLWGLSWILMHKSQIFISHSCHLLARKVEQLCHWKMQRLLHQIM</sequence>
<keyword evidence="2" id="KW-1185">Reference proteome</keyword>
<comment type="caution">
    <text evidence="1">The sequence shown here is derived from an EMBL/GenBank/DDBJ whole genome shotgun (WGS) entry which is preliminary data.</text>
</comment>
<protein>
    <submittedName>
        <fullName evidence="1">Uncharacterized protein</fullName>
    </submittedName>
</protein>